<dbReference type="PANTHER" id="PTHR43133:SF50">
    <property type="entry name" value="ECF RNA POLYMERASE SIGMA FACTOR SIGM"/>
    <property type="match status" value="1"/>
</dbReference>
<dbReference type="Pfam" id="PF04542">
    <property type="entry name" value="Sigma70_r2"/>
    <property type="match status" value="1"/>
</dbReference>
<feature type="region of interest" description="Disordered" evidence="6">
    <location>
        <begin position="180"/>
        <end position="206"/>
    </location>
</feature>
<reference evidence="10" key="1">
    <citation type="submission" date="2017-01" db="EMBL/GenBank/DDBJ databases">
        <authorList>
            <person name="Varghese N."/>
            <person name="Submissions S."/>
        </authorList>
    </citation>
    <scope>NUCLEOTIDE SEQUENCE [LARGE SCALE GENOMIC DNA]</scope>
    <source>
        <strain evidence="10">3bp</strain>
    </source>
</reference>
<evidence type="ECO:0000256" key="4">
    <source>
        <dbReference type="ARBA" id="ARBA00023125"/>
    </source>
</evidence>
<dbReference type="Pfam" id="PF08281">
    <property type="entry name" value="Sigma70_r4_2"/>
    <property type="match status" value="1"/>
</dbReference>
<dbReference type="InterPro" id="IPR039425">
    <property type="entry name" value="RNA_pol_sigma-70-like"/>
</dbReference>
<dbReference type="NCBIfam" id="TIGR02937">
    <property type="entry name" value="sigma70-ECF"/>
    <property type="match status" value="1"/>
</dbReference>
<evidence type="ECO:0000256" key="3">
    <source>
        <dbReference type="ARBA" id="ARBA00023082"/>
    </source>
</evidence>
<evidence type="ECO:0000259" key="7">
    <source>
        <dbReference type="Pfam" id="PF04542"/>
    </source>
</evidence>
<evidence type="ECO:0000256" key="2">
    <source>
        <dbReference type="ARBA" id="ARBA00023015"/>
    </source>
</evidence>
<dbReference type="NCBIfam" id="TIGR02983">
    <property type="entry name" value="SigE-fam_strep"/>
    <property type="match status" value="1"/>
</dbReference>
<feature type="region of interest" description="Disordered" evidence="6">
    <location>
        <begin position="1"/>
        <end position="20"/>
    </location>
</feature>
<proteinExistence type="inferred from homology"/>
<dbReference type="SUPFAM" id="SSF88946">
    <property type="entry name" value="Sigma2 domain of RNA polymerase sigma factors"/>
    <property type="match status" value="1"/>
</dbReference>
<dbReference type="Proteomes" id="UP000186235">
    <property type="component" value="Unassembled WGS sequence"/>
</dbReference>
<evidence type="ECO:0000256" key="6">
    <source>
        <dbReference type="SAM" id="MobiDB-lite"/>
    </source>
</evidence>
<name>A0A1N6SGR2_9MICO</name>
<gene>
    <name evidence="9" type="ORF">SAMN05518682_2309</name>
</gene>
<dbReference type="PANTHER" id="PTHR43133">
    <property type="entry name" value="RNA POLYMERASE ECF-TYPE SIGMA FACTO"/>
    <property type="match status" value="1"/>
</dbReference>
<evidence type="ECO:0000259" key="8">
    <source>
        <dbReference type="Pfam" id="PF08281"/>
    </source>
</evidence>
<dbReference type="Gene3D" id="1.10.10.10">
    <property type="entry name" value="Winged helix-like DNA-binding domain superfamily/Winged helix DNA-binding domain"/>
    <property type="match status" value="1"/>
</dbReference>
<comment type="similarity">
    <text evidence="1">Belongs to the sigma-70 factor family. ECF subfamily.</text>
</comment>
<dbReference type="InterPro" id="IPR013249">
    <property type="entry name" value="RNA_pol_sigma70_r4_t2"/>
</dbReference>
<keyword evidence="2" id="KW-0805">Transcription regulation</keyword>
<keyword evidence="4" id="KW-0238">DNA-binding</keyword>
<dbReference type="CDD" id="cd06171">
    <property type="entry name" value="Sigma70_r4"/>
    <property type="match status" value="1"/>
</dbReference>
<keyword evidence="5" id="KW-0804">Transcription</keyword>
<evidence type="ECO:0000256" key="1">
    <source>
        <dbReference type="ARBA" id="ARBA00010641"/>
    </source>
</evidence>
<evidence type="ECO:0000313" key="9">
    <source>
        <dbReference type="EMBL" id="SIQ40271.1"/>
    </source>
</evidence>
<evidence type="ECO:0000313" key="10">
    <source>
        <dbReference type="Proteomes" id="UP000186235"/>
    </source>
</evidence>
<dbReference type="EMBL" id="FTMI01000004">
    <property type="protein sequence ID" value="SIQ40271.1"/>
    <property type="molecule type" value="Genomic_DNA"/>
</dbReference>
<accession>A0A1N6SGR2</accession>
<protein>
    <submittedName>
        <fullName evidence="9">RNA polymerase sigma-70 factor, sigma-E family</fullName>
    </submittedName>
</protein>
<feature type="domain" description="RNA polymerase sigma factor 70 region 4 type 2" evidence="8">
    <location>
        <begin position="131"/>
        <end position="183"/>
    </location>
</feature>
<dbReference type="InterPro" id="IPR014325">
    <property type="entry name" value="RNA_pol_sigma-E_actinobac"/>
</dbReference>
<dbReference type="GO" id="GO:0016987">
    <property type="term" value="F:sigma factor activity"/>
    <property type="evidence" value="ECO:0007669"/>
    <property type="project" value="UniProtKB-KW"/>
</dbReference>
<dbReference type="InterPro" id="IPR014284">
    <property type="entry name" value="RNA_pol_sigma-70_dom"/>
</dbReference>
<feature type="compositionally biased region" description="Basic and acidic residues" evidence="6">
    <location>
        <begin position="196"/>
        <end position="206"/>
    </location>
</feature>
<dbReference type="GO" id="GO:0006352">
    <property type="term" value="P:DNA-templated transcription initiation"/>
    <property type="evidence" value="ECO:0007669"/>
    <property type="project" value="InterPro"/>
</dbReference>
<dbReference type="GO" id="GO:0003677">
    <property type="term" value="F:DNA binding"/>
    <property type="evidence" value="ECO:0007669"/>
    <property type="project" value="UniProtKB-KW"/>
</dbReference>
<evidence type="ECO:0000256" key="5">
    <source>
        <dbReference type="ARBA" id="ARBA00023163"/>
    </source>
</evidence>
<dbReference type="InterPro" id="IPR013324">
    <property type="entry name" value="RNA_pol_sigma_r3/r4-like"/>
</dbReference>
<dbReference type="InterPro" id="IPR007627">
    <property type="entry name" value="RNA_pol_sigma70_r2"/>
</dbReference>
<dbReference type="Gene3D" id="1.10.1740.10">
    <property type="match status" value="1"/>
</dbReference>
<dbReference type="InterPro" id="IPR036388">
    <property type="entry name" value="WH-like_DNA-bd_sf"/>
</dbReference>
<dbReference type="SUPFAM" id="SSF88659">
    <property type="entry name" value="Sigma3 and sigma4 domains of RNA polymerase sigma factors"/>
    <property type="match status" value="1"/>
</dbReference>
<dbReference type="InterPro" id="IPR013325">
    <property type="entry name" value="RNA_pol_sigma_r2"/>
</dbReference>
<feature type="domain" description="RNA polymerase sigma-70 region 2" evidence="7">
    <location>
        <begin position="44"/>
        <end position="106"/>
    </location>
</feature>
<keyword evidence="3" id="KW-0731">Sigma factor</keyword>
<dbReference type="AlphaFoldDB" id="A0A1N6SGR2"/>
<sequence>MTVNAIALSADDQPDESPPPDALLPVVRVVTSHEQEFSDFMASAAPRLARTAWLLCGDAHLADELVQQALTRTYLHWRTARERDPYAYARRTLANLRVDTWRRRRREVLVAPPDLPETASDARADQHAERDALVRALATLTARQRRVVVLRHLVGLSEREVADDLGVSVGTVKSTASRGLGQLRSVLGTAGAPHHRPTDRTDRRQP</sequence>
<organism evidence="9 10">
    <name type="scientific">Cellulosimicrobium aquatile</name>
    <dbReference type="NCBI Taxonomy" id="1612203"/>
    <lineage>
        <taxon>Bacteria</taxon>
        <taxon>Bacillati</taxon>
        <taxon>Actinomycetota</taxon>
        <taxon>Actinomycetes</taxon>
        <taxon>Micrococcales</taxon>
        <taxon>Promicromonosporaceae</taxon>
        <taxon>Cellulosimicrobium</taxon>
    </lineage>
</organism>
<keyword evidence="10" id="KW-1185">Reference proteome</keyword>